<evidence type="ECO:0000256" key="3">
    <source>
        <dbReference type="ARBA" id="ARBA00023004"/>
    </source>
</evidence>
<feature type="region of interest" description="Disordered" evidence="5">
    <location>
        <begin position="450"/>
        <end position="469"/>
    </location>
</feature>
<dbReference type="InterPro" id="IPR017941">
    <property type="entry name" value="Rieske_2Fe-2S"/>
</dbReference>
<keyword evidence="2" id="KW-0479">Metal-binding</keyword>
<dbReference type="Proteomes" id="UP000005801">
    <property type="component" value="Unassembled WGS sequence"/>
</dbReference>
<dbReference type="STRING" id="391625.PPSIR1_40919"/>
<dbReference type="AlphaFoldDB" id="A6GKH1"/>
<dbReference type="InterPro" id="IPR036922">
    <property type="entry name" value="Rieske_2Fe-2S_sf"/>
</dbReference>
<dbReference type="eggNOG" id="COG2146">
    <property type="taxonomic scope" value="Bacteria"/>
</dbReference>
<dbReference type="PANTHER" id="PTHR21496:SF23">
    <property type="entry name" value="3-PHENYLPROPIONATE_CINNAMIC ACID DIOXYGENASE FERREDOXIN SUBUNIT"/>
    <property type="match status" value="1"/>
</dbReference>
<keyword evidence="3" id="KW-0408">Iron</keyword>
<protein>
    <submittedName>
        <fullName evidence="7">Nitrite reductase [NAD(P)H], small subunit</fullName>
    </submittedName>
</protein>
<evidence type="ECO:0000256" key="1">
    <source>
        <dbReference type="ARBA" id="ARBA00022714"/>
    </source>
</evidence>
<dbReference type="CDD" id="cd03467">
    <property type="entry name" value="Rieske"/>
    <property type="match status" value="1"/>
</dbReference>
<organism evidence="7 8">
    <name type="scientific">Plesiocystis pacifica SIR-1</name>
    <dbReference type="NCBI Taxonomy" id="391625"/>
    <lineage>
        <taxon>Bacteria</taxon>
        <taxon>Pseudomonadati</taxon>
        <taxon>Myxococcota</taxon>
        <taxon>Polyangia</taxon>
        <taxon>Nannocystales</taxon>
        <taxon>Nannocystaceae</taxon>
        <taxon>Plesiocystis</taxon>
    </lineage>
</organism>
<feature type="domain" description="Rieske" evidence="6">
    <location>
        <begin position="10"/>
        <end position="103"/>
    </location>
</feature>
<comment type="caution">
    <text evidence="7">The sequence shown here is derived from an EMBL/GenBank/DDBJ whole genome shotgun (WGS) entry which is preliminary data.</text>
</comment>
<dbReference type="SUPFAM" id="SSF50022">
    <property type="entry name" value="ISP domain"/>
    <property type="match status" value="1"/>
</dbReference>
<dbReference type="EMBL" id="ABCS01000196">
    <property type="protein sequence ID" value="EDM73635.1"/>
    <property type="molecule type" value="Genomic_DNA"/>
</dbReference>
<evidence type="ECO:0000259" key="6">
    <source>
        <dbReference type="PROSITE" id="PS51296"/>
    </source>
</evidence>
<proteinExistence type="predicted"/>
<keyword evidence="1" id="KW-0001">2Fe-2S</keyword>
<evidence type="ECO:0000256" key="5">
    <source>
        <dbReference type="SAM" id="MobiDB-lite"/>
    </source>
</evidence>
<dbReference type="GO" id="GO:0051537">
    <property type="term" value="F:2 iron, 2 sulfur cluster binding"/>
    <property type="evidence" value="ECO:0007669"/>
    <property type="project" value="UniProtKB-KW"/>
</dbReference>
<dbReference type="PANTHER" id="PTHR21496">
    <property type="entry name" value="FERREDOXIN-RELATED"/>
    <property type="match status" value="1"/>
</dbReference>
<dbReference type="Gene3D" id="2.102.10.10">
    <property type="entry name" value="Rieske [2Fe-2S] iron-sulphur domain"/>
    <property type="match status" value="1"/>
</dbReference>
<name>A6GKH1_9BACT</name>
<evidence type="ECO:0000313" key="7">
    <source>
        <dbReference type="EMBL" id="EDM73635.1"/>
    </source>
</evidence>
<reference evidence="7 8" key="1">
    <citation type="submission" date="2007-06" db="EMBL/GenBank/DDBJ databases">
        <authorList>
            <person name="Shimkets L."/>
            <person name="Ferriera S."/>
            <person name="Johnson J."/>
            <person name="Kravitz S."/>
            <person name="Beeson K."/>
            <person name="Sutton G."/>
            <person name="Rogers Y.-H."/>
            <person name="Friedman R."/>
            <person name="Frazier M."/>
            <person name="Venter J.C."/>
        </authorList>
    </citation>
    <scope>NUCLEOTIDE SEQUENCE [LARGE SCALE GENOMIC DNA]</scope>
    <source>
        <strain evidence="7 8">SIR-1</strain>
    </source>
</reference>
<evidence type="ECO:0000256" key="2">
    <source>
        <dbReference type="ARBA" id="ARBA00022723"/>
    </source>
</evidence>
<dbReference type="OrthoDB" id="9800167at2"/>
<evidence type="ECO:0000256" key="4">
    <source>
        <dbReference type="ARBA" id="ARBA00023014"/>
    </source>
</evidence>
<dbReference type="GO" id="GO:0046872">
    <property type="term" value="F:metal ion binding"/>
    <property type="evidence" value="ECO:0007669"/>
    <property type="project" value="UniProtKB-KW"/>
</dbReference>
<dbReference type="Pfam" id="PF00355">
    <property type="entry name" value="Rieske"/>
    <property type="match status" value="1"/>
</dbReference>
<evidence type="ECO:0000313" key="8">
    <source>
        <dbReference type="Proteomes" id="UP000005801"/>
    </source>
</evidence>
<gene>
    <name evidence="7" type="ORF">PPSIR1_40919</name>
</gene>
<accession>A6GKH1</accession>
<dbReference type="PROSITE" id="PS51296">
    <property type="entry name" value="RIESKE"/>
    <property type="match status" value="1"/>
</dbReference>
<sequence>MPVTARSSLPLLTPFADIPQGCSLQKSEDGQRFTCVREGEAVHVLADRCPHQGYPLSQGEARDGTLTCAWHNWKFDVRTGECTFGGEGVRRFPASVADGRVHVDLRVDVPAERARLRASMARALQSGDGGAVLRDGLRLDQLEELEGPSPAFGVLVEFAAARTPYGFDHPLATMTDLLSWVERGWLALPEALAVAAELAAEDYAYLGDRPVHAELEGEATAQAIPAALRVEARAQAEATARALARELAPGDAASLDALTREGLLPYVGDHLLGYGHGLIYTDKTRDLIARFPEAREALLGALIVRQGWHTRETALPPWKRTREGYAAVDALGPTPNTDPASAPQWSPEARARYEQAVLASEAAAVDATLEALGQGVAPRALVLASAHAAAIRLARFDPSWERRPEAEVTVLDVSHALTFPDAALALLPLASDRDARRFAVQAAAFVGKLHKSDRSEEPPASEATPSLEEVLRRRDADALPSLARRVPAAERPAAYARLAPFAAGETFVRPIFTAHAVKVTEACHRLEGVDDQADHAYLEAALTMVVPRRTERSPKRQATLALEMIEHSRPPKGLY</sequence>
<keyword evidence="8" id="KW-1185">Reference proteome</keyword>
<keyword evidence="4" id="KW-0411">Iron-sulfur</keyword>